<gene>
    <name evidence="7" type="ORF">LQ318_14810</name>
</gene>
<accession>A0ABT3Q243</accession>
<comment type="caution">
    <text evidence="7">The sequence shown here is derived from an EMBL/GenBank/DDBJ whole genome shotgun (WGS) entry which is preliminary data.</text>
</comment>
<sequence>MTFLITLILSLLLINPVDISDNKQKKWGQTGHRIVGDIAADYLDKKAEMAISKILGHESMAIASTWMDKIRSDSRYDHTHAWHWVTIPDGMTYEETEKNPDGDLINALQTIITELKEGNLSEEEEAKKLKMLIHLVGDLHQPMHVGTGEDRGGNDTKVEWFYEPSNLHRVWDSEIIDDTKLSYTEFSNAVNHPTEEQLREWQQGDILDWAHESMEYRDQIYDLPDDNQIGYQYQYNNRDLLDQQLLKAGVRLAYVLNQIYG</sequence>
<dbReference type="EMBL" id="JAJNDC010000004">
    <property type="protein sequence ID" value="MCW9714179.1"/>
    <property type="molecule type" value="Genomic_DNA"/>
</dbReference>
<keyword evidence="2" id="KW-0479">Metal-binding</keyword>
<name>A0ABT3Q243_9BACT</name>
<keyword evidence="1" id="KW-0540">Nuclease</keyword>
<evidence type="ECO:0000256" key="3">
    <source>
        <dbReference type="ARBA" id="ARBA00022759"/>
    </source>
</evidence>
<keyword evidence="4" id="KW-0378">Hydrolase</keyword>
<evidence type="ECO:0000256" key="4">
    <source>
        <dbReference type="ARBA" id="ARBA00022801"/>
    </source>
</evidence>
<keyword evidence="6" id="KW-0325">Glycoprotein</keyword>
<protein>
    <submittedName>
        <fullName evidence="7">S1/P1 nuclease</fullName>
    </submittedName>
</protein>
<dbReference type="Proteomes" id="UP001207337">
    <property type="component" value="Unassembled WGS sequence"/>
</dbReference>
<dbReference type="Gene3D" id="1.10.575.10">
    <property type="entry name" value="P1 Nuclease"/>
    <property type="match status" value="1"/>
</dbReference>
<dbReference type="InterPro" id="IPR008947">
    <property type="entry name" value="PLipase_C/P1_nuclease_dom_sf"/>
</dbReference>
<dbReference type="CDD" id="cd11010">
    <property type="entry name" value="S1-P1_nuclease"/>
    <property type="match status" value="1"/>
</dbReference>
<dbReference type="Pfam" id="PF02265">
    <property type="entry name" value="S1-P1_nuclease"/>
    <property type="match status" value="1"/>
</dbReference>
<dbReference type="PANTHER" id="PTHR33146">
    <property type="entry name" value="ENDONUCLEASE 4"/>
    <property type="match status" value="1"/>
</dbReference>
<evidence type="ECO:0000313" key="8">
    <source>
        <dbReference type="Proteomes" id="UP001207337"/>
    </source>
</evidence>
<keyword evidence="3" id="KW-0255">Endonuclease</keyword>
<organism evidence="7 8">
    <name type="scientific">Fodinibius salicampi</name>
    <dbReference type="NCBI Taxonomy" id="1920655"/>
    <lineage>
        <taxon>Bacteria</taxon>
        <taxon>Pseudomonadati</taxon>
        <taxon>Balneolota</taxon>
        <taxon>Balneolia</taxon>
        <taxon>Balneolales</taxon>
        <taxon>Balneolaceae</taxon>
        <taxon>Fodinibius</taxon>
    </lineage>
</organism>
<keyword evidence="5" id="KW-1015">Disulfide bond</keyword>
<keyword evidence="8" id="KW-1185">Reference proteome</keyword>
<dbReference type="InterPro" id="IPR003154">
    <property type="entry name" value="S1/P1nuclease"/>
</dbReference>
<dbReference type="SUPFAM" id="SSF48537">
    <property type="entry name" value="Phospholipase C/P1 nuclease"/>
    <property type="match status" value="1"/>
</dbReference>
<evidence type="ECO:0000256" key="2">
    <source>
        <dbReference type="ARBA" id="ARBA00022723"/>
    </source>
</evidence>
<dbReference type="PANTHER" id="PTHR33146:SF26">
    <property type="entry name" value="ENDONUCLEASE 4"/>
    <property type="match status" value="1"/>
</dbReference>
<evidence type="ECO:0000256" key="6">
    <source>
        <dbReference type="ARBA" id="ARBA00023180"/>
    </source>
</evidence>
<reference evidence="7 8" key="1">
    <citation type="submission" date="2021-11" db="EMBL/GenBank/DDBJ databases">
        <title>Aliifidinibius sp. nov., a new bacterium isolated from saline soil.</title>
        <authorList>
            <person name="Galisteo C."/>
            <person name="De La Haba R."/>
            <person name="Sanchez-Porro C."/>
            <person name="Ventosa A."/>
        </authorList>
    </citation>
    <scope>NUCLEOTIDE SEQUENCE [LARGE SCALE GENOMIC DNA]</scope>
    <source>
        <strain evidence="7 8">KACC 190600</strain>
    </source>
</reference>
<evidence type="ECO:0000256" key="5">
    <source>
        <dbReference type="ARBA" id="ARBA00023157"/>
    </source>
</evidence>
<dbReference type="RefSeq" id="WP_265791291.1">
    <property type="nucleotide sequence ID" value="NZ_BAABRS010000004.1"/>
</dbReference>
<proteinExistence type="predicted"/>
<evidence type="ECO:0000256" key="1">
    <source>
        <dbReference type="ARBA" id="ARBA00022722"/>
    </source>
</evidence>
<evidence type="ECO:0000313" key="7">
    <source>
        <dbReference type="EMBL" id="MCW9714179.1"/>
    </source>
</evidence>